<proteinExistence type="inferred from homology"/>
<dbReference type="Proteomes" id="UP000585474">
    <property type="component" value="Unassembled WGS sequence"/>
</dbReference>
<keyword evidence="4" id="KW-0812">Transmembrane</keyword>
<dbReference type="PROSITE" id="PS50985">
    <property type="entry name" value="GRAS"/>
    <property type="match status" value="1"/>
</dbReference>
<evidence type="ECO:0000256" key="3">
    <source>
        <dbReference type="PROSITE-ProRule" id="PRU01191"/>
    </source>
</evidence>
<feature type="transmembrane region" description="Helical" evidence="4">
    <location>
        <begin position="80"/>
        <end position="97"/>
    </location>
</feature>
<evidence type="ECO:0000313" key="5">
    <source>
        <dbReference type="EMBL" id="GFY98657.1"/>
    </source>
</evidence>
<evidence type="ECO:0000256" key="2">
    <source>
        <dbReference type="ARBA" id="ARBA00023163"/>
    </source>
</evidence>
<comment type="similarity">
    <text evidence="3">Belongs to the GRAS family.</text>
</comment>
<accession>A0A7J0FL43</accession>
<keyword evidence="6" id="KW-1185">Reference proteome</keyword>
<evidence type="ECO:0000256" key="1">
    <source>
        <dbReference type="ARBA" id="ARBA00023015"/>
    </source>
</evidence>
<dbReference type="EMBL" id="BJWL01000013">
    <property type="protein sequence ID" value="GFY98657.1"/>
    <property type="molecule type" value="Genomic_DNA"/>
</dbReference>
<name>A0A7J0FL43_9ERIC</name>
<keyword evidence="1" id="KW-0805">Transcription regulation</keyword>
<dbReference type="AlphaFoldDB" id="A0A7J0FL43"/>
<comment type="caution">
    <text evidence="5">The sequence shown here is derived from an EMBL/GenBank/DDBJ whole genome shotgun (WGS) entry which is preliminary data.</text>
</comment>
<keyword evidence="4" id="KW-0472">Membrane</keyword>
<feature type="region of interest" description="SAW" evidence="3">
    <location>
        <begin position="61"/>
        <end position="100"/>
    </location>
</feature>
<evidence type="ECO:0000313" key="6">
    <source>
        <dbReference type="Proteomes" id="UP000585474"/>
    </source>
</evidence>
<evidence type="ECO:0000256" key="4">
    <source>
        <dbReference type="SAM" id="Phobius"/>
    </source>
</evidence>
<keyword evidence="4" id="KW-1133">Transmembrane helix</keyword>
<gene>
    <name evidence="5" type="ORF">Acr_13g0000580</name>
</gene>
<dbReference type="OrthoDB" id="770224at2759"/>
<reference evidence="5 6" key="1">
    <citation type="submission" date="2019-07" db="EMBL/GenBank/DDBJ databases">
        <title>De Novo Assembly of kiwifruit Actinidia rufa.</title>
        <authorList>
            <person name="Sugita-Konishi S."/>
            <person name="Sato K."/>
            <person name="Mori E."/>
            <person name="Abe Y."/>
            <person name="Kisaki G."/>
            <person name="Hamano K."/>
            <person name="Suezawa K."/>
            <person name="Otani M."/>
            <person name="Fukuda T."/>
            <person name="Manabe T."/>
            <person name="Gomi K."/>
            <person name="Tabuchi M."/>
            <person name="Akimitsu K."/>
            <person name="Kataoka I."/>
        </authorList>
    </citation>
    <scope>NUCLEOTIDE SEQUENCE [LARGE SCALE GENOMIC DNA]</scope>
    <source>
        <strain evidence="6">cv. Fuchu</strain>
    </source>
</reference>
<sequence>MVVAEVEANHNSPSIFNRFIEALFFYSAYFDCLEGCTDGDDKYRIIQEGMVFRDGIHNIVAAESEERYNRNVKTNVWRTFFARFGMVGIGSVSLLCIKLI</sequence>
<dbReference type="PANTHER" id="PTHR31636">
    <property type="entry name" value="OSJNBA0084A10.13 PROTEIN-RELATED"/>
    <property type="match status" value="1"/>
</dbReference>
<dbReference type="InterPro" id="IPR005202">
    <property type="entry name" value="TF_GRAS"/>
</dbReference>
<protein>
    <submittedName>
        <fullName evidence="5">Uncharacterized protein</fullName>
    </submittedName>
</protein>
<organism evidence="5 6">
    <name type="scientific">Actinidia rufa</name>
    <dbReference type="NCBI Taxonomy" id="165716"/>
    <lineage>
        <taxon>Eukaryota</taxon>
        <taxon>Viridiplantae</taxon>
        <taxon>Streptophyta</taxon>
        <taxon>Embryophyta</taxon>
        <taxon>Tracheophyta</taxon>
        <taxon>Spermatophyta</taxon>
        <taxon>Magnoliopsida</taxon>
        <taxon>eudicotyledons</taxon>
        <taxon>Gunneridae</taxon>
        <taxon>Pentapetalae</taxon>
        <taxon>asterids</taxon>
        <taxon>Ericales</taxon>
        <taxon>Actinidiaceae</taxon>
        <taxon>Actinidia</taxon>
    </lineage>
</organism>
<comment type="caution">
    <text evidence="3">Lacks conserved residue(s) required for the propagation of feature annotation.</text>
</comment>
<keyword evidence="2" id="KW-0804">Transcription</keyword>
<dbReference type="Pfam" id="PF03514">
    <property type="entry name" value="GRAS"/>
    <property type="match status" value="1"/>
</dbReference>